<gene>
    <name evidence="2" type="ORF">K443DRAFT_310245</name>
</gene>
<keyword evidence="1" id="KW-0812">Transmembrane</keyword>
<keyword evidence="1" id="KW-0472">Membrane</keyword>
<keyword evidence="1" id="KW-1133">Transmembrane helix</keyword>
<evidence type="ECO:0000256" key="1">
    <source>
        <dbReference type="SAM" id="Phobius"/>
    </source>
</evidence>
<dbReference type="EMBL" id="KN838555">
    <property type="protein sequence ID" value="KIK06149.1"/>
    <property type="molecule type" value="Genomic_DNA"/>
</dbReference>
<reference evidence="3" key="2">
    <citation type="submission" date="2015-01" db="EMBL/GenBank/DDBJ databases">
        <title>Evolutionary Origins and Diversification of the Mycorrhizal Mutualists.</title>
        <authorList>
            <consortium name="DOE Joint Genome Institute"/>
            <consortium name="Mycorrhizal Genomics Consortium"/>
            <person name="Kohler A."/>
            <person name="Kuo A."/>
            <person name="Nagy L.G."/>
            <person name="Floudas D."/>
            <person name="Copeland A."/>
            <person name="Barry K.W."/>
            <person name="Cichocki N."/>
            <person name="Veneault-Fourrey C."/>
            <person name="LaButti K."/>
            <person name="Lindquist E.A."/>
            <person name="Lipzen A."/>
            <person name="Lundell T."/>
            <person name="Morin E."/>
            <person name="Murat C."/>
            <person name="Riley R."/>
            <person name="Ohm R."/>
            <person name="Sun H."/>
            <person name="Tunlid A."/>
            <person name="Henrissat B."/>
            <person name="Grigoriev I.V."/>
            <person name="Hibbett D.S."/>
            <person name="Martin F."/>
        </authorList>
    </citation>
    <scope>NUCLEOTIDE SEQUENCE [LARGE SCALE GENOMIC DNA]</scope>
    <source>
        <strain evidence="3">LaAM-08-1</strain>
    </source>
</reference>
<reference evidence="2 3" key="1">
    <citation type="submission" date="2014-04" db="EMBL/GenBank/DDBJ databases">
        <authorList>
            <consortium name="DOE Joint Genome Institute"/>
            <person name="Kuo A."/>
            <person name="Kohler A."/>
            <person name="Nagy L.G."/>
            <person name="Floudas D."/>
            <person name="Copeland A."/>
            <person name="Barry K.W."/>
            <person name="Cichocki N."/>
            <person name="Veneault-Fourrey C."/>
            <person name="LaButti K."/>
            <person name="Lindquist E.A."/>
            <person name="Lipzen A."/>
            <person name="Lundell T."/>
            <person name="Morin E."/>
            <person name="Murat C."/>
            <person name="Sun H."/>
            <person name="Tunlid A."/>
            <person name="Henrissat B."/>
            <person name="Grigoriev I.V."/>
            <person name="Hibbett D.S."/>
            <person name="Martin F."/>
            <person name="Nordberg H.P."/>
            <person name="Cantor M.N."/>
            <person name="Hua S.X."/>
        </authorList>
    </citation>
    <scope>NUCLEOTIDE SEQUENCE [LARGE SCALE GENOMIC DNA]</scope>
    <source>
        <strain evidence="2 3">LaAM-08-1</strain>
    </source>
</reference>
<organism evidence="2 3">
    <name type="scientific">Laccaria amethystina LaAM-08-1</name>
    <dbReference type="NCBI Taxonomy" id="1095629"/>
    <lineage>
        <taxon>Eukaryota</taxon>
        <taxon>Fungi</taxon>
        <taxon>Dikarya</taxon>
        <taxon>Basidiomycota</taxon>
        <taxon>Agaricomycotina</taxon>
        <taxon>Agaricomycetes</taxon>
        <taxon>Agaricomycetidae</taxon>
        <taxon>Agaricales</taxon>
        <taxon>Agaricineae</taxon>
        <taxon>Hydnangiaceae</taxon>
        <taxon>Laccaria</taxon>
    </lineage>
</organism>
<name>A0A0C9XX00_9AGAR</name>
<evidence type="ECO:0000313" key="2">
    <source>
        <dbReference type="EMBL" id="KIK06149.1"/>
    </source>
</evidence>
<keyword evidence="3" id="KW-1185">Reference proteome</keyword>
<dbReference type="AlphaFoldDB" id="A0A0C9XX00"/>
<protein>
    <submittedName>
        <fullName evidence="2">Uncharacterized protein</fullName>
    </submittedName>
</protein>
<dbReference type="OrthoDB" id="5327148at2759"/>
<dbReference type="HOGENOM" id="CLU_2527797_0_0_1"/>
<dbReference type="Proteomes" id="UP000054477">
    <property type="component" value="Unassembled WGS sequence"/>
</dbReference>
<feature type="transmembrane region" description="Helical" evidence="1">
    <location>
        <begin position="53"/>
        <end position="75"/>
    </location>
</feature>
<proteinExistence type="predicted"/>
<evidence type="ECO:0000313" key="3">
    <source>
        <dbReference type="Proteomes" id="UP000054477"/>
    </source>
</evidence>
<sequence length="84" mass="9820">MQQCLQLSSFFPNSREEWNFRRAYVALSRFKKRLFCGFGGVIFDHCPALSLTAVQLSSFFFLCSLGFFTTFILVLDRPSPLFYR</sequence>
<accession>A0A0C9XX00</accession>